<gene>
    <name evidence="2" type="ORF">ANANG_G00178460</name>
</gene>
<comment type="caution">
    <text evidence="2">The sequence shown here is derived from an EMBL/GenBank/DDBJ whole genome shotgun (WGS) entry which is preliminary data.</text>
</comment>
<name>A0A9D3RX32_ANGAN</name>
<evidence type="ECO:0000313" key="2">
    <source>
        <dbReference type="EMBL" id="KAG5842517.1"/>
    </source>
</evidence>
<feature type="compositionally biased region" description="Polar residues" evidence="1">
    <location>
        <begin position="29"/>
        <end position="40"/>
    </location>
</feature>
<accession>A0A9D3RX32</accession>
<dbReference type="AlphaFoldDB" id="A0A9D3RX32"/>
<evidence type="ECO:0000256" key="1">
    <source>
        <dbReference type="SAM" id="MobiDB-lite"/>
    </source>
</evidence>
<feature type="non-terminal residue" evidence="2">
    <location>
        <position position="1"/>
    </location>
</feature>
<dbReference type="Proteomes" id="UP001044222">
    <property type="component" value="Chromosome 9"/>
</dbReference>
<sequence length="160" mass="17276">MHSDAECAGAVSGVRVRPKRAAVAEPASAENQLTRSSGRQANVRVKRCSNSPGQTKRKATDTEEDEDQSEKKYRKCEKAGCSATYPVCFASASERCAKNGYTSRWYHLSCGNIFAMNALITTTEVIKMAMRSMPTGKGCGPAMGKVSPSLKAFMADQQLP</sequence>
<keyword evidence="3" id="KW-1185">Reference proteome</keyword>
<evidence type="ECO:0000313" key="3">
    <source>
        <dbReference type="Proteomes" id="UP001044222"/>
    </source>
</evidence>
<proteinExistence type="predicted"/>
<protein>
    <submittedName>
        <fullName evidence="2">Uncharacterized protein</fullName>
    </submittedName>
</protein>
<dbReference type="EMBL" id="JAFIRN010000009">
    <property type="protein sequence ID" value="KAG5842517.1"/>
    <property type="molecule type" value="Genomic_DNA"/>
</dbReference>
<organism evidence="2 3">
    <name type="scientific">Anguilla anguilla</name>
    <name type="common">European freshwater eel</name>
    <name type="synonym">Muraena anguilla</name>
    <dbReference type="NCBI Taxonomy" id="7936"/>
    <lineage>
        <taxon>Eukaryota</taxon>
        <taxon>Metazoa</taxon>
        <taxon>Chordata</taxon>
        <taxon>Craniata</taxon>
        <taxon>Vertebrata</taxon>
        <taxon>Euteleostomi</taxon>
        <taxon>Actinopterygii</taxon>
        <taxon>Neopterygii</taxon>
        <taxon>Teleostei</taxon>
        <taxon>Anguilliformes</taxon>
        <taxon>Anguillidae</taxon>
        <taxon>Anguilla</taxon>
    </lineage>
</organism>
<feature type="region of interest" description="Disordered" evidence="1">
    <location>
        <begin position="1"/>
        <end position="75"/>
    </location>
</feature>
<reference evidence="2" key="1">
    <citation type="submission" date="2021-01" db="EMBL/GenBank/DDBJ databases">
        <title>A chromosome-scale assembly of European eel, Anguilla anguilla.</title>
        <authorList>
            <person name="Henkel C."/>
            <person name="Jong-Raadsen S.A."/>
            <person name="Dufour S."/>
            <person name="Weltzien F.-A."/>
            <person name="Palstra A.P."/>
            <person name="Pelster B."/>
            <person name="Spaink H.P."/>
            <person name="Van Den Thillart G.E."/>
            <person name="Jansen H."/>
            <person name="Zahm M."/>
            <person name="Klopp C."/>
            <person name="Cedric C."/>
            <person name="Louis A."/>
            <person name="Berthelot C."/>
            <person name="Parey E."/>
            <person name="Roest Crollius H."/>
            <person name="Montfort J."/>
            <person name="Robinson-Rechavi M."/>
            <person name="Bucao C."/>
            <person name="Bouchez O."/>
            <person name="Gislard M."/>
            <person name="Lluch J."/>
            <person name="Milhes M."/>
            <person name="Lampietro C."/>
            <person name="Lopez Roques C."/>
            <person name="Donnadieu C."/>
            <person name="Braasch I."/>
            <person name="Desvignes T."/>
            <person name="Postlethwait J."/>
            <person name="Bobe J."/>
            <person name="Guiguen Y."/>
            <person name="Dirks R."/>
        </authorList>
    </citation>
    <scope>NUCLEOTIDE SEQUENCE</scope>
    <source>
        <strain evidence="2">Tag_6206</strain>
        <tissue evidence="2">Liver</tissue>
    </source>
</reference>